<dbReference type="InterPro" id="IPR050834">
    <property type="entry name" value="Glycosyltransf_2"/>
</dbReference>
<dbReference type="RefSeq" id="WP_377945334.1">
    <property type="nucleotide sequence ID" value="NZ_JBHUCX010000092.1"/>
</dbReference>
<keyword evidence="4" id="KW-1185">Reference proteome</keyword>
<dbReference type="Gene3D" id="3.90.550.10">
    <property type="entry name" value="Spore Coat Polysaccharide Biosynthesis Protein SpsA, Chain A"/>
    <property type="match status" value="2"/>
</dbReference>
<keyword evidence="3" id="KW-0328">Glycosyltransferase</keyword>
<dbReference type="PANTHER" id="PTHR43685">
    <property type="entry name" value="GLYCOSYLTRANSFERASE"/>
    <property type="match status" value="1"/>
</dbReference>
<dbReference type="EMBL" id="JBHUCX010000092">
    <property type="protein sequence ID" value="MFD1677440.1"/>
    <property type="molecule type" value="Genomic_DNA"/>
</dbReference>
<comment type="similarity">
    <text evidence="1">Belongs to the glycosyltransferase 2 family.</text>
</comment>
<comment type="caution">
    <text evidence="3">The sequence shown here is derived from an EMBL/GenBank/DDBJ whole genome shotgun (WGS) entry which is preliminary data.</text>
</comment>
<dbReference type="InterPro" id="IPR029044">
    <property type="entry name" value="Nucleotide-diphossugar_trans"/>
</dbReference>
<feature type="domain" description="Glycosyltransferase 2-like" evidence="2">
    <location>
        <begin position="9"/>
        <end position="178"/>
    </location>
</feature>
<dbReference type="CDD" id="cd00761">
    <property type="entry name" value="Glyco_tranf_GTA_type"/>
    <property type="match status" value="2"/>
</dbReference>
<dbReference type="InterPro" id="IPR001173">
    <property type="entry name" value="Glyco_trans_2-like"/>
</dbReference>
<evidence type="ECO:0000313" key="4">
    <source>
        <dbReference type="Proteomes" id="UP001597079"/>
    </source>
</evidence>
<dbReference type="GO" id="GO:0016757">
    <property type="term" value="F:glycosyltransferase activity"/>
    <property type="evidence" value="ECO:0007669"/>
    <property type="project" value="UniProtKB-KW"/>
</dbReference>
<evidence type="ECO:0000259" key="2">
    <source>
        <dbReference type="Pfam" id="PF00535"/>
    </source>
</evidence>
<organism evidence="3 4">
    <name type="scientific">Alicyclobacillus fodiniaquatilis</name>
    <dbReference type="NCBI Taxonomy" id="1661150"/>
    <lineage>
        <taxon>Bacteria</taxon>
        <taxon>Bacillati</taxon>
        <taxon>Bacillota</taxon>
        <taxon>Bacilli</taxon>
        <taxon>Bacillales</taxon>
        <taxon>Alicyclobacillaceae</taxon>
        <taxon>Alicyclobacillus</taxon>
    </lineage>
</organism>
<name>A0ABW4JQL4_9BACL</name>
<protein>
    <submittedName>
        <fullName evidence="3">Glycosyltransferase</fullName>
        <ecNumber evidence="3">2.4.-.-</ecNumber>
    </submittedName>
</protein>
<evidence type="ECO:0000313" key="3">
    <source>
        <dbReference type="EMBL" id="MFD1677440.1"/>
    </source>
</evidence>
<sequence>MSHIRDVGIVLPIYKQKRSYVRKAIHSILKQKYKYFKLVIVIDGAPKHIEKLVRREVKRDPRVRIIVQKNKGVAAALNRGFRSLSRRKHIRYLTWVSSDNIYYPDYLRKLRRKLRHSPAKVGLAYSTFKHIGTKGEAIYDKEVQTGFGIWQDQPVENLPTICFIGTSFMYKRRYADKIGPYRLEPVEDYDYWLRLTDHCGIAYVHEELMGYRVASDYSISKTLSSSPEQHRRWHYAFQLTKKEALARKGIPVQTTIIVPVSQVTDTVMQRLEALYEQYYSNFEVWIIDGTGDEQARATLSSISDPRVAILPVAEDAHTAARRIAAESTTPYVLFYDAQQAGACPDLQALHDHLTAAPDNIASVKFDHAIGDMITQTALTPPVGCDELFKRQALQTR</sequence>
<gene>
    <name evidence="3" type="ORF">ACFSB2_22515</name>
</gene>
<keyword evidence="3" id="KW-0808">Transferase</keyword>
<dbReference type="SUPFAM" id="SSF53448">
    <property type="entry name" value="Nucleotide-diphospho-sugar transferases"/>
    <property type="match status" value="2"/>
</dbReference>
<dbReference type="PANTHER" id="PTHR43685:SF11">
    <property type="entry name" value="GLYCOSYLTRANSFERASE TAGX-RELATED"/>
    <property type="match status" value="1"/>
</dbReference>
<proteinExistence type="inferred from homology"/>
<dbReference type="Pfam" id="PF00535">
    <property type="entry name" value="Glycos_transf_2"/>
    <property type="match status" value="2"/>
</dbReference>
<reference evidence="4" key="1">
    <citation type="journal article" date="2019" name="Int. J. Syst. Evol. Microbiol.">
        <title>The Global Catalogue of Microorganisms (GCM) 10K type strain sequencing project: providing services to taxonomists for standard genome sequencing and annotation.</title>
        <authorList>
            <consortium name="The Broad Institute Genomics Platform"/>
            <consortium name="The Broad Institute Genome Sequencing Center for Infectious Disease"/>
            <person name="Wu L."/>
            <person name="Ma J."/>
        </authorList>
    </citation>
    <scope>NUCLEOTIDE SEQUENCE [LARGE SCALE GENOMIC DNA]</scope>
    <source>
        <strain evidence="4">CGMCC 1.12286</strain>
    </source>
</reference>
<dbReference type="Proteomes" id="UP001597079">
    <property type="component" value="Unassembled WGS sequence"/>
</dbReference>
<evidence type="ECO:0000256" key="1">
    <source>
        <dbReference type="ARBA" id="ARBA00006739"/>
    </source>
</evidence>
<accession>A0ABW4JQL4</accession>
<dbReference type="EC" id="2.4.-.-" evidence="3"/>
<feature type="domain" description="Glycosyltransferase 2-like" evidence="2">
    <location>
        <begin position="255"/>
        <end position="365"/>
    </location>
</feature>